<evidence type="ECO:0000313" key="1">
    <source>
        <dbReference type="EnsemblProtists" id="EOD28214"/>
    </source>
</evidence>
<organism evidence="1 2">
    <name type="scientific">Emiliania huxleyi (strain CCMP1516)</name>
    <dbReference type="NCBI Taxonomy" id="280463"/>
    <lineage>
        <taxon>Eukaryota</taxon>
        <taxon>Haptista</taxon>
        <taxon>Haptophyta</taxon>
        <taxon>Prymnesiophyceae</taxon>
        <taxon>Isochrysidales</taxon>
        <taxon>Noelaerhabdaceae</taxon>
        <taxon>Emiliania</taxon>
    </lineage>
</organism>
<evidence type="ECO:0000313" key="2">
    <source>
        <dbReference type="Proteomes" id="UP000013827"/>
    </source>
</evidence>
<protein>
    <submittedName>
        <fullName evidence="1">Uncharacterized protein</fullName>
    </submittedName>
</protein>
<dbReference type="eggNOG" id="ENOG502SD0Y">
    <property type="taxonomic scope" value="Eukaryota"/>
</dbReference>
<dbReference type="GeneID" id="17273759"/>
<dbReference type="KEGG" id="ehx:EMIHUDRAFT_442975"/>
<reference evidence="2" key="1">
    <citation type="journal article" date="2013" name="Nature">
        <title>Pan genome of the phytoplankton Emiliania underpins its global distribution.</title>
        <authorList>
            <person name="Read B.A."/>
            <person name="Kegel J."/>
            <person name="Klute M.J."/>
            <person name="Kuo A."/>
            <person name="Lefebvre S.C."/>
            <person name="Maumus F."/>
            <person name="Mayer C."/>
            <person name="Miller J."/>
            <person name="Monier A."/>
            <person name="Salamov A."/>
            <person name="Young J."/>
            <person name="Aguilar M."/>
            <person name="Claverie J.M."/>
            <person name="Frickenhaus S."/>
            <person name="Gonzalez K."/>
            <person name="Herman E.K."/>
            <person name="Lin Y.C."/>
            <person name="Napier J."/>
            <person name="Ogata H."/>
            <person name="Sarno A.F."/>
            <person name="Shmutz J."/>
            <person name="Schroeder D."/>
            <person name="de Vargas C."/>
            <person name="Verret F."/>
            <person name="von Dassow P."/>
            <person name="Valentin K."/>
            <person name="Van de Peer Y."/>
            <person name="Wheeler G."/>
            <person name="Dacks J.B."/>
            <person name="Delwiche C.F."/>
            <person name="Dyhrman S.T."/>
            <person name="Glockner G."/>
            <person name="John U."/>
            <person name="Richards T."/>
            <person name="Worden A.Z."/>
            <person name="Zhang X."/>
            <person name="Grigoriev I.V."/>
            <person name="Allen A.E."/>
            <person name="Bidle K."/>
            <person name="Borodovsky M."/>
            <person name="Bowler C."/>
            <person name="Brownlee C."/>
            <person name="Cock J.M."/>
            <person name="Elias M."/>
            <person name="Gladyshev V.N."/>
            <person name="Groth M."/>
            <person name="Guda C."/>
            <person name="Hadaegh A."/>
            <person name="Iglesias-Rodriguez M.D."/>
            <person name="Jenkins J."/>
            <person name="Jones B.M."/>
            <person name="Lawson T."/>
            <person name="Leese F."/>
            <person name="Lindquist E."/>
            <person name="Lobanov A."/>
            <person name="Lomsadze A."/>
            <person name="Malik S.B."/>
            <person name="Marsh M.E."/>
            <person name="Mackinder L."/>
            <person name="Mock T."/>
            <person name="Mueller-Roeber B."/>
            <person name="Pagarete A."/>
            <person name="Parker M."/>
            <person name="Probert I."/>
            <person name="Quesneville H."/>
            <person name="Raines C."/>
            <person name="Rensing S.A."/>
            <person name="Riano-Pachon D.M."/>
            <person name="Richier S."/>
            <person name="Rokitta S."/>
            <person name="Shiraiwa Y."/>
            <person name="Soanes D.M."/>
            <person name="van der Giezen M."/>
            <person name="Wahlund T.M."/>
            <person name="Williams B."/>
            <person name="Wilson W."/>
            <person name="Wolfe G."/>
            <person name="Wurch L.L."/>
        </authorList>
    </citation>
    <scope>NUCLEOTIDE SEQUENCE</scope>
</reference>
<dbReference type="RefSeq" id="XP_005780643.1">
    <property type="nucleotide sequence ID" value="XM_005780586.1"/>
</dbReference>
<accession>A0A0D3JXH9</accession>
<sequence>MPAPGGEDYVSENTLQVVRPAERGSMPYSEFLQALKDKRVLGVDFIAPNGDEAYALVKDSGGTKSCSAINPDAPVVDGVCRLRMGEGWPVEVSNSWSSPSWVVRILDNEQVPHALVIDLKKKPQRAVYPKAGGVAKL</sequence>
<dbReference type="PaxDb" id="2903-EOD28214"/>
<name>A0A0D3JXH9_EMIH1</name>
<reference evidence="1" key="2">
    <citation type="submission" date="2024-10" db="UniProtKB">
        <authorList>
            <consortium name="EnsemblProtists"/>
        </authorList>
    </citation>
    <scope>IDENTIFICATION</scope>
</reference>
<proteinExistence type="predicted"/>
<dbReference type="AlphaFoldDB" id="A0A0D3JXH9"/>
<dbReference type="EnsemblProtists" id="EOD28214">
    <property type="protein sequence ID" value="EOD28214"/>
    <property type="gene ID" value="EMIHUDRAFT_442975"/>
</dbReference>
<dbReference type="HOGENOM" id="CLU_1869019_0_0_1"/>
<dbReference type="Proteomes" id="UP000013827">
    <property type="component" value="Unassembled WGS sequence"/>
</dbReference>
<keyword evidence="2" id="KW-1185">Reference proteome</keyword>